<feature type="transmembrane region" description="Helical" evidence="6">
    <location>
        <begin position="572"/>
        <end position="592"/>
    </location>
</feature>
<keyword evidence="8" id="KW-1185">Reference proteome</keyword>
<feature type="transmembrane region" description="Helical" evidence="6">
    <location>
        <begin position="508"/>
        <end position="529"/>
    </location>
</feature>
<dbReference type="SUPFAM" id="SSF103473">
    <property type="entry name" value="MFS general substrate transporter"/>
    <property type="match status" value="1"/>
</dbReference>
<dbReference type="InterPro" id="IPR011701">
    <property type="entry name" value="MFS"/>
</dbReference>
<dbReference type="InterPro" id="IPR036259">
    <property type="entry name" value="MFS_trans_sf"/>
</dbReference>
<protein>
    <submittedName>
        <fullName evidence="7">HOL1 substrate-H+ antiporter</fullName>
    </submittedName>
</protein>
<feature type="compositionally biased region" description="Basic and acidic residues" evidence="5">
    <location>
        <begin position="328"/>
        <end position="345"/>
    </location>
</feature>
<feature type="transmembrane region" description="Helical" evidence="6">
    <location>
        <begin position="535"/>
        <end position="560"/>
    </location>
</feature>
<keyword evidence="3 6" id="KW-1133">Transmembrane helix</keyword>
<dbReference type="Pfam" id="PF07690">
    <property type="entry name" value="MFS_1"/>
    <property type="match status" value="1"/>
</dbReference>
<keyword evidence="2 6" id="KW-0812">Transmembrane</keyword>
<organism evidence="7 8">
    <name type="scientific">Pyrenophora seminiperda CCB06</name>
    <dbReference type="NCBI Taxonomy" id="1302712"/>
    <lineage>
        <taxon>Eukaryota</taxon>
        <taxon>Fungi</taxon>
        <taxon>Dikarya</taxon>
        <taxon>Ascomycota</taxon>
        <taxon>Pezizomycotina</taxon>
        <taxon>Dothideomycetes</taxon>
        <taxon>Pleosporomycetidae</taxon>
        <taxon>Pleosporales</taxon>
        <taxon>Pleosporineae</taxon>
        <taxon>Pleosporaceae</taxon>
        <taxon>Pyrenophora</taxon>
    </lineage>
</organism>
<evidence type="ECO:0000256" key="4">
    <source>
        <dbReference type="ARBA" id="ARBA00023136"/>
    </source>
</evidence>
<dbReference type="EMBL" id="KE747844">
    <property type="protein sequence ID" value="RMZ74468.1"/>
    <property type="molecule type" value="Genomic_DNA"/>
</dbReference>
<feature type="transmembrane region" description="Helical" evidence="6">
    <location>
        <begin position="604"/>
        <end position="623"/>
    </location>
</feature>
<feature type="transmembrane region" description="Helical" evidence="6">
    <location>
        <begin position="174"/>
        <end position="195"/>
    </location>
</feature>
<dbReference type="AlphaFoldDB" id="A0A3M7MJ51"/>
<evidence type="ECO:0000256" key="6">
    <source>
        <dbReference type="SAM" id="Phobius"/>
    </source>
</evidence>
<dbReference type="OrthoDB" id="5215911at2759"/>
<feature type="transmembrane region" description="Helical" evidence="6">
    <location>
        <begin position="296"/>
        <end position="315"/>
    </location>
</feature>
<dbReference type="Gene3D" id="1.20.1250.20">
    <property type="entry name" value="MFS general substrate transporter like domains"/>
    <property type="match status" value="1"/>
</dbReference>
<dbReference type="PANTHER" id="PTHR23502">
    <property type="entry name" value="MAJOR FACILITATOR SUPERFAMILY"/>
    <property type="match status" value="1"/>
</dbReference>
<evidence type="ECO:0000256" key="2">
    <source>
        <dbReference type="ARBA" id="ARBA00022692"/>
    </source>
</evidence>
<comment type="subcellular location">
    <subcellularLocation>
        <location evidence="1">Membrane</location>
        <topology evidence="1">Multi-pass membrane protein</topology>
    </subcellularLocation>
</comment>
<evidence type="ECO:0000313" key="8">
    <source>
        <dbReference type="Proteomes" id="UP000265663"/>
    </source>
</evidence>
<dbReference type="Proteomes" id="UP000265663">
    <property type="component" value="Unassembled WGS sequence"/>
</dbReference>
<feature type="transmembrane region" description="Helical" evidence="6">
    <location>
        <begin position="465"/>
        <end position="487"/>
    </location>
</feature>
<evidence type="ECO:0000313" key="7">
    <source>
        <dbReference type="EMBL" id="RMZ74468.1"/>
    </source>
</evidence>
<feature type="region of interest" description="Disordered" evidence="5">
    <location>
        <begin position="328"/>
        <end position="347"/>
    </location>
</feature>
<dbReference type="PANTHER" id="PTHR23502:SF149">
    <property type="entry name" value="TRANSPORTER, PUTATIVE-RELATED"/>
    <property type="match status" value="1"/>
</dbReference>
<evidence type="ECO:0000256" key="1">
    <source>
        <dbReference type="ARBA" id="ARBA00004141"/>
    </source>
</evidence>
<feature type="transmembrane region" description="Helical" evidence="6">
    <location>
        <begin position="267"/>
        <end position="284"/>
    </location>
</feature>
<accession>A0A3M7MJ51</accession>
<name>A0A3M7MJ51_9PLEO</name>
<reference evidence="7 8" key="1">
    <citation type="journal article" date="2014" name="PLoS ONE">
        <title>De novo Genome Assembly of the Fungal Plant Pathogen Pyrenophora semeniperda.</title>
        <authorList>
            <person name="Soliai M.M."/>
            <person name="Meyer S.E."/>
            <person name="Udall J.A."/>
            <person name="Elzinga D.E."/>
            <person name="Hermansen R.A."/>
            <person name="Bodily P.M."/>
            <person name="Hart A.A."/>
            <person name="Coleman C.E."/>
        </authorList>
    </citation>
    <scope>NUCLEOTIDE SEQUENCE [LARGE SCALE GENOMIC DNA]</scope>
    <source>
        <strain evidence="7 8">CCB06</strain>
        <tissue evidence="7">Mycelium</tissue>
    </source>
</reference>
<sequence>MTEIAGPTVCKAYSLRVTLTPKSNLGKGSKTAGLGWVDLASTVHISLSTQLWPLTTSVPSRHSQIDNHISPTMAEAHDYTEEERRQLEAELHTEILPGTEVMADVGSHHFVKGAHRTVLVPQPSDDPNDPLNWSTGWKLACISSASLVTFSQGFGPLALSPMFPAYIKAFNTDLAGAVQFTGVCILVLGFSNFLWVPISTSFGRRPVYLASQLINLGTSIWRARSNSYGSFMGACIVNGIGAGPAETIMPEVIADIFFLHDRGKWNTLYWVVYMGSLMVGPIISGSMTETVGWRNFWWLNTGLLALSFLMVVFMFPETRFRRALPDVGHAPEKSHSLDKKTRDSSAENIQISDTEKETGGIQHVPTADSALPNAAALEMSETAQRDPYLGKGSPGKWQWLPFQPNKNPFHSIFLDLWTPWKLFAFPIIEFAAFVTSWSCSSFLTINLTQTQVLAPPPYLFKPVSVGFTNFAILIGALIGLFTAGPLSDWVSAKLTKRNNGVREPEMRLPAMIPYVIIMFIGNVCVAVGYQNHWHWQAIVIVGYTCAGIQVAALPAMVGTYAVDSYKPVAGSLYVAITVNKNLWGYGLGKFITPWTEQAGFIKPIMTNATLCTVWCLFGVLFWWKGKTFRRWTKDSSVHRQNAL</sequence>
<dbReference type="GO" id="GO:0022857">
    <property type="term" value="F:transmembrane transporter activity"/>
    <property type="evidence" value="ECO:0007669"/>
    <property type="project" value="InterPro"/>
</dbReference>
<evidence type="ECO:0000256" key="5">
    <source>
        <dbReference type="SAM" id="MobiDB-lite"/>
    </source>
</evidence>
<gene>
    <name evidence="7" type="ORF">GMOD_00003513</name>
</gene>
<keyword evidence="4 6" id="KW-0472">Membrane</keyword>
<proteinExistence type="predicted"/>
<evidence type="ECO:0000256" key="3">
    <source>
        <dbReference type="ARBA" id="ARBA00022989"/>
    </source>
</evidence>
<feature type="transmembrane region" description="Helical" evidence="6">
    <location>
        <begin position="422"/>
        <end position="445"/>
    </location>
</feature>
<dbReference type="GO" id="GO:0005886">
    <property type="term" value="C:plasma membrane"/>
    <property type="evidence" value="ECO:0007669"/>
    <property type="project" value="TreeGrafter"/>
</dbReference>